<dbReference type="InterPro" id="IPR036259">
    <property type="entry name" value="MFS_trans_sf"/>
</dbReference>
<name>A0A417XSL3_9ACTN</name>
<dbReference type="OrthoDB" id="3177957at2"/>
<evidence type="ECO:0000256" key="4">
    <source>
        <dbReference type="ARBA" id="ARBA00022692"/>
    </source>
</evidence>
<feature type="transmembrane region" description="Helical" evidence="7">
    <location>
        <begin position="43"/>
        <end position="64"/>
    </location>
</feature>
<gene>
    <name evidence="9" type="ORF">D0Z08_30735</name>
</gene>
<feature type="transmembrane region" description="Helical" evidence="7">
    <location>
        <begin position="163"/>
        <end position="184"/>
    </location>
</feature>
<keyword evidence="6 7" id="KW-0472">Membrane</keyword>
<evidence type="ECO:0000256" key="2">
    <source>
        <dbReference type="ARBA" id="ARBA00022448"/>
    </source>
</evidence>
<feature type="transmembrane region" description="Helical" evidence="7">
    <location>
        <begin position="213"/>
        <end position="238"/>
    </location>
</feature>
<feature type="transmembrane region" description="Helical" evidence="7">
    <location>
        <begin position="338"/>
        <end position="359"/>
    </location>
</feature>
<evidence type="ECO:0000313" key="9">
    <source>
        <dbReference type="EMBL" id="RHW23251.1"/>
    </source>
</evidence>
<evidence type="ECO:0000256" key="7">
    <source>
        <dbReference type="SAM" id="Phobius"/>
    </source>
</evidence>
<evidence type="ECO:0000259" key="8">
    <source>
        <dbReference type="PROSITE" id="PS50850"/>
    </source>
</evidence>
<proteinExistence type="predicted"/>
<comment type="caution">
    <text evidence="9">The sequence shown here is derived from an EMBL/GenBank/DDBJ whole genome shotgun (WGS) entry which is preliminary data.</text>
</comment>
<feature type="transmembrane region" description="Helical" evidence="7">
    <location>
        <begin position="281"/>
        <end position="301"/>
    </location>
</feature>
<evidence type="ECO:0000256" key="3">
    <source>
        <dbReference type="ARBA" id="ARBA00022475"/>
    </source>
</evidence>
<dbReference type="InterPro" id="IPR020846">
    <property type="entry name" value="MFS_dom"/>
</dbReference>
<dbReference type="GO" id="GO:0022857">
    <property type="term" value="F:transmembrane transporter activity"/>
    <property type="evidence" value="ECO:0007669"/>
    <property type="project" value="InterPro"/>
</dbReference>
<dbReference type="Gene3D" id="1.20.1250.20">
    <property type="entry name" value="MFS general substrate transporter like domains"/>
    <property type="match status" value="1"/>
</dbReference>
<feature type="transmembrane region" description="Helical" evidence="7">
    <location>
        <begin position="371"/>
        <end position="389"/>
    </location>
</feature>
<keyword evidence="5 7" id="KW-1133">Transmembrane helix</keyword>
<evidence type="ECO:0000313" key="10">
    <source>
        <dbReference type="Proteomes" id="UP000283644"/>
    </source>
</evidence>
<dbReference type="SUPFAM" id="SSF103473">
    <property type="entry name" value="MFS general substrate transporter"/>
    <property type="match status" value="1"/>
</dbReference>
<dbReference type="InterPro" id="IPR050171">
    <property type="entry name" value="MFS_Transporters"/>
</dbReference>
<feature type="transmembrane region" description="Helical" evidence="7">
    <location>
        <begin position="108"/>
        <end position="126"/>
    </location>
</feature>
<dbReference type="EMBL" id="QXGH01000052">
    <property type="protein sequence ID" value="RHW23251.1"/>
    <property type="molecule type" value="Genomic_DNA"/>
</dbReference>
<evidence type="ECO:0000256" key="6">
    <source>
        <dbReference type="ARBA" id="ARBA00023136"/>
    </source>
</evidence>
<keyword evidence="4 7" id="KW-0812">Transmembrane</keyword>
<dbReference type="AlphaFoldDB" id="A0A417XSL3"/>
<evidence type="ECO:0000256" key="5">
    <source>
        <dbReference type="ARBA" id="ARBA00022989"/>
    </source>
</evidence>
<evidence type="ECO:0000256" key="1">
    <source>
        <dbReference type="ARBA" id="ARBA00004651"/>
    </source>
</evidence>
<dbReference type="Proteomes" id="UP000283644">
    <property type="component" value="Unassembled WGS sequence"/>
</dbReference>
<dbReference type="RefSeq" id="WP_118929092.1">
    <property type="nucleotide sequence ID" value="NZ_QXGH01000052.1"/>
</dbReference>
<feature type="transmembrane region" description="Helical" evidence="7">
    <location>
        <begin position="307"/>
        <end position="326"/>
    </location>
</feature>
<dbReference type="GO" id="GO:0005886">
    <property type="term" value="C:plasma membrane"/>
    <property type="evidence" value="ECO:0007669"/>
    <property type="project" value="UniProtKB-SubCell"/>
</dbReference>
<dbReference type="PANTHER" id="PTHR23517">
    <property type="entry name" value="RESISTANCE PROTEIN MDTM, PUTATIVE-RELATED-RELATED"/>
    <property type="match status" value="1"/>
</dbReference>
<dbReference type="InterPro" id="IPR011701">
    <property type="entry name" value="MFS"/>
</dbReference>
<keyword evidence="2" id="KW-0813">Transport</keyword>
<organism evidence="9 10">
    <name type="scientific">Nocardioides immobilis</name>
    <dbReference type="NCBI Taxonomy" id="2049295"/>
    <lineage>
        <taxon>Bacteria</taxon>
        <taxon>Bacillati</taxon>
        <taxon>Actinomycetota</taxon>
        <taxon>Actinomycetes</taxon>
        <taxon>Propionibacteriales</taxon>
        <taxon>Nocardioidaceae</taxon>
        <taxon>Nocardioides</taxon>
    </lineage>
</organism>
<keyword evidence="3" id="KW-1003">Cell membrane</keyword>
<dbReference type="Pfam" id="PF07690">
    <property type="entry name" value="MFS_1"/>
    <property type="match status" value="1"/>
</dbReference>
<keyword evidence="10" id="KW-1185">Reference proteome</keyword>
<feature type="transmembrane region" description="Helical" evidence="7">
    <location>
        <begin position="76"/>
        <end position="102"/>
    </location>
</feature>
<dbReference type="PANTHER" id="PTHR23517:SF13">
    <property type="entry name" value="MAJOR FACILITATOR SUPERFAMILY MFS_1"/>
    <property type="match status" value="1"/>
</dbReference>
<comment type="subcellular location">
    <subcellularLocation>
        <location evidence="1">Cell membrane</location>
        <topology evidence="1">Multi-pass membrane protein</topology>
    </subcellularLocation>
</comment>
<feature type="transmembrane region" description="Helical" evidence="7">
    <location>
        <begin position="133"/>
        <end position="157"/>
    </location>
</feature>
<dbReference type="PROSITE" id="PS50850">
    <property type="entry name" value="MFS"/>
    <property type="match status" value="1"/>
</dbReference>
<feature type="domain" description="Major facilitator superfamily (MFS) profile" evidence="8">
    <location>
        <begin position="10"/>
        <end position="392"/>
    </location>
</feature>
<feature type="transmembrane region" description="Helical" evidence="7">
    <location>
        <begin position="244"/>
        <end position="269"/>
    </location>
</feature>
<protein>
    <submittedName>
        <fullName evidence="9">MFS transporter</fullName>
    </submittedName>
</protein>
<dbReference type="CDD" id="cd06174">
    <property type="entry name" value="MFS"/>
    <property type="match status" value="1"/>
</dbReference>
<reference evidence="9 10" key="1">
    <citation type="submission" date="2018-09" db="EMBL/GenBank/DDBJ databases">
        <title>Genome sequencing of Nocardioides immobilis CCTCC AB 2017083 for comparison to Nocardioides silvaticus.</title>
        <authorList>
            <person name="Li C."/>
            <person name="Wang G."/>
        </authorList>
    </citation>
    <scope>NUCLEOTIDE SEQUENCE [LARGE SCALE GENOMIC DNA]</scope>
    <source>
        <strain evidence="9 10">CCTCC AB 2017083</strain>
    </source>
</reference>
<accession>A0A417XSL3</accession>
<sequence>MNTTSSARSAFIGLAATFALFFVAAGAPTPLLALQQQQWGFGPGTLTFAFSVYALGLLGALLIGGSLSDHIGRRPVLLAALYGELLSIAVFVFASSITWVIVARAIQGFATGVATSAFSAAIVEAAPARLKVLAGGLAAASVAGGLGIGALLTGAAVEWLDNANTIVFVALGIAFAASTAFVHFTPETGASRPGAWASLAPRLSLPSAVRSDFIGAVPGLVGAWMTPAFFLGLAPTILRLHFDLSGGLVSGFTAFLGPFVAAVAGFWFAKRAPRWGTRVGGMLVAVGMALVLVGVLTHVVLLVWLGAVVGGFGFGGTFGGTIRLIAPAIQPHERAATFASLYTVAYLAFGVPVIAAGQLAPHLGLVTTVEIYTATVIVLGVAAALVQAVKANTTSPVNAAQAN</sequence>